<dbReference type="PANTHER" id="PTHR47506:SF1">
    <property type="entry name" value="HTH-TYPE TRANSCRIPTIONAL REGULATOR YJDC"/>
    <property type="match status" value="1"/>
</dbReference>
<protein>
    <submittedName>
        <fullName evidence="6">Transcriptional regulator, TetR family</fullName>
    </submittedName>
</protein>
<evidence type="ECO:0000256" key="1">
    <source>
        <dbReference type="ARBA" id="ARBA00023015"/>
    </source>
</evidence>
<reference evidence="6 7" key="1">
    <citation type="submission" date="2015-08" db="EMBL/GenBank/DDBJ databases">
        <authorList>
            <person name="Babu N.S."/>
            <person name="Beckwith C.J."/>
            <person name="Beseler K.G."/>
            <person name="Brison A."/>
            <person name="Carone J.V."/>
            <person name="Caskin T.P."/>
            <person name="Diamond M."/>
            <person name="Durham M.E."/>
            <person name="Foxe J.M."/>
            <person name="Go M."/>
            <person name="Henderson B.A."/>
            <person name="Jones I.B."/>
            <person name="McGettigan J.A."/>
            <person name="Micheletti S.J."/>
            <person name="Nasrallah M.E."/>
            <person name="Ortiz D."/>
            <person name="Piller C.R."/>
            <person name="Privatt S.R."/>
            <person name="Schneider S.L."/>
            <person name="Sharp S."/>
            <person name="Smith T.C."/>
            <person name="Stanton J.D."/>
            <person name="Ullery H.E."/>
            <person name="Wilson R.J."/>
            <person name="Serrano M.G."/>
            <person name="Buck G."/>
            <person name="Lee V."/>
            <person name="Wang Y."/>
            <person name="Carvalho R."/>
            <person name="Voegtly L."/>
            <person name="Shi R."/>
            <person name="Duckworth R."/>
            <person name="Johnson A."/>
            <person name="Loviza R."/>
            <person name="Walstead R."/>
            <person name="Shah Z."/>
            <person name="Kiflezghi M."/>
            <person name="Wade K."/>
            <person name="Ball S.L."/>
            <person name="Bradley K.W."/>
            <person name="Asai D.J."/>
            <person name="Bowman C.A."/>
            <person name="Russell D.A."/>
            <person name="Pope W.H."/>
            <person name="Jacobs-Sera D."/>
            <person name="Hendrix R.W."/>
            <person name="Hatfull G.F."/>
        </authorList>
    </citation>
    <scope>NUCLEOTIDE SEQUENCE [LARGE SCALE GENOMIC DNA]</scope>
    <source>
        <strain evidence="6 7">DSM 27648</strain>
    </source>
</reference>
<evidence type="ECO:0000256" key="2">
    <source>
        <dbReference type="ARBA" id="ARBA00023125"/>
    </source>
</evidence>
<proteinExistence type="predicted"/>
<dbReference type="Proteomes" id="UP000064967">
    <property type="component" value="Chromosome"/>
</dbReference>
<dbReference type="AlphaFoldDB" id="A0A0K1Q4P9"/>
<dbReference type="GO" id="GO:0003677">
    <property type="term" value="F:DNA binding"/>
    <property type="evidence" value="ECO:0007669"/>
    <property type="project" value="UniProtKB-UniRule"/>
</dbReference>
<dbReference type="PANTHER" id="PTHR47506">
    <property type="entry name" value="TRANSCRIPTIONAL REGULATORY PROTEIN"/>
    <property type="match status" value="1"/>
</dbReference>
<dbReference type="SUPFAM" id="SSF46689">
    <property type="entry name" value="Homeodomain-like"/>
    <property type="match status" value="1"/>
</dbReference>
<dbReference type="PRINTS" id="PR00455">
    <property type="entry name" value="HTHTETR"/>
</dbReference>
<evidence type="ECO:0000313" key="6">
    <source>
        <dbReference type="EMBL" id="AKV00647.1"/>
    </source>
</evidence>
<keyword evidence="3" id="KW-0804">Transcription</keyword>
<organism evidence="6 7">
    <name type="scientific">Labilithrix luteola</name>
    <dbReference type="NCBI Taxonomy" id="1391654"/>
    <lineage>
        <taxon>Bacteria</taxon>
        <taxon>Pseudomonadati</taxon>
        <taxon>Myxococcota</taxon>
        <taxon>Polyangia</taxon>
        <taxon>Polyangiales</taxon>
        <taxon>Labilitrichaceae</taxon>
        <taxon>Labilithrix</taxon>
    </lineage>
</organism>
<evidence type="ECO:0000259" key="5">
    <source>
        <dbReference type="PROSITE" id="PS50977"/>
    </source>
</evidence>
<dbReference type="SUPFAM" id="SSF48498">
    <property type="entry name" value="Tetracyclin repressor-like, C-terminal domain"/>
    <property type="match status" value="1"/>
</dbReference>
<feature type="domain" description="HTH tetR-type" evidence="5">
    <location>
        <begin position="8"/>
        <end position="68"/>
    </location>
</feature>
<keyword evidence="1" id="KW-0805">Transcription regulation</keyword>
<sequence>MGATKAEGSARDRLLAAANELFYREGVHTVGIERVLEKAGVAKASLYSTFGSKEALVRAYLEARAQRRQARIAERIAQHEEARDKILAIFDLLAEIAAEPGYRGCAFVNATAEEPEGDTQVRQVAASTRTWLLAIFLDLAKQISARDGEVLARQLGVLYDGAVVGASMERDPKVPREARQMAERLLDTFEMPRAASGKTSRTKRSR</sequence>
<dbReference type="InterPro" id="IPR001647">
    <property type="entry name" value="HTH_TetR"/>
</dbReference>
<dbReference type="KEGG" id="llu:AKJ09_07310"/>
<dbReference type="PROSITE" id="PS50977">
    <property type="entry name" value="HTH_TETR_2"/>
    <property type="match status" value="1"/>
</dbReference>
<dbReference type="STRING" id="1391654.AKJ09_07310"/>
<gene>
    <name evidence="6" type="ORF">AKJ09_07310</name>
</gene>
<evidence type="ECO:0000256" key="4">
    <source>
        <dbReference type="PROSITE-ProRule" id="PRU00335"/>
    </source>
</evidence>
<name>A0A0K1Q4P9_9BACT</name>
<keyword evidence="7" id="KW-1185">Reference proteome</keyword>
<accession>A0A0K1Q4P9</accession>
<dbReference type="InterPro" id="IPR036271">
    <property type="entry name" value="Tet_transcr_reg_TetR-rel_C_sf"/>
</dbReference>
<keyword evidence="2 4" id="KW-0238">DNA-binding</keyword>
<dbReference type="InterPro" id="IPR009057">
    <property type="entry name" value="Homeodomain-like_sf"/>
</dbReference>
<evidence type="ECO:0000313" key="7">
    <source>
        <dbReference type="Proteomes" id="UP000064967"/>
    </source>
</evidence>
<dbReference type="RefSeq" id="WP_146651902.1">
    <property type="nucleotide sequence ID" value="NZ_CP012333.1"/>
</dbReference>
<feature type="DNA-binding region" description="H-T-H motif" evidence="4">
    <location>
        <begin position="31"/>
        <end position="50"/>
    </location>
</feature>
<evidence type="ECO:0000256" key="3">
    <source>
        <dbReference type="ARBA" id="ARBA00023163"/>
    </source>
</evidence>
<dbReference type="Gene3D" id="1.10.357.10">
    <property type="entry name" value="Tetracycline Repressor, domain 2"/>
    <property type="match status" value="1"/>
</dbReference>
<dbReference type="OrthoDB" id="9790413at2"/>
<dbReference type="EMBL" id="CP012333">
    <property type="protein sequence ID" value="AKV00647.1"/>
    <property type="molecule type" value="Genomic_DNA"/>
</dbReference>
<dbReference type="Pfam" id="PF00440">
    <property type="entry name" value="TetR_N"/>
    <property type="match status" value="1"/>
</dbReference>